<keyword evidence="2" id="KW-1185">Reference proteome</keyword>
<dbReference type="InterPro" id="IPR021074">
    <property type="entry name" value="Formate_DH_dsu"/>
</dbReference>
<organism evidence="1 2">
    <name type="scientific">Acidiferrimicrobium australe</name>
    <dbReference type="NCBI Taxonomy" id="2664430"/>
    <lineage>
        <taxon>Bacteria</taxon>
        <taxon>Bacillati</taxon>
        <taxon>Actinomycetota</taxon>
        <taxon>Acidimicrobiia</taxon>
        <taxon>Acidimicrobiales</taxon>
        <taxon>Acidimicrobiaceae</taxon>
        <taxon>Acidiferrimicrobium</taxon>
    </lineage>
</organism>
<proteinExistence type="predicted"/>
<gene>
    <name evidence="1" type="ORF">GHK86_11620</name>
</gene>
<reference evidence="1 2" key="1">
    <citation type="submission" date="2019-11" db="EMBL/GenBank/DDBJ databases">
        <title>Acidiferrimicrobium australis gen. nov., sp. nov., an acidophilic and obligately heterotrophic, member of the Actinobacteria that catalyses dissimilatory oxido- reduction of iron isolated from metal-rich acidic water in Chile.</title>
        <authorList>
            <person name="Gonzalez D."/>
            <person name="Huber K."/>
            <person name="Hedrich S."/>
            <person name="Rojas-Villalobos C."/>
            <person name="Quatrini R."/>
            <person name="Dinamarca M.A."/>
            <person name="Schwarz A."/>
            <person name="Canales C."/>
            <person name="Nancucheo I."/>
        </authorList>
    </citation>
    <scope>NUCLEOTIDE SEQUENCE [LARGE SCALE GENOMIC DNA]</scope>
    <source>
        <strain evidence="1 2">USS-CCA1</strain>
    </source>
</reference>
<protein>
    <submittedName>
        <fullName evidence="1">Formate dehydrogenase</fullName>
    </submittedName>
</protein>
<comment type="caution">
    <text evidence="1">The sequence shown here is derived from an EMBL/GenBank/DDBJ whole genome shotgun (WGS) entry which is preliminary data.</text>
</comment>
<accession>A0ABW9QUJ2</accession>
<evidence type="ECO:0000313" key="1">
    <source>
        <dbReference type="EMBL" id="MST33363.1"/>
    </source>
</evidence>
<dbReference type="Proteomes" id="UP000437736">
    <property type="component" value="Unassembled WGS sequence"/>
</dbReference>
<name>A0ABW9QUJ2_9ACTN</name>
<dbReference type="Pfam" id="PF11390">
    <property type="entry name" value="FdsD"/>
    <property type="match status" value="1"/>
</dbReference>
<sequence length="66" mass="7379">MSDSELPEVRMANQIAANFRHHPDDQAAAEIAGHLRLYWTPWMFERLFAVVDAGGDGVDTLVLRAV</sequence>
<feature type="non-terminal residue" evidence="1">
    <location>
        <position position="66"/>
    </location>
</feature>
<dbReference type="EMBL" id="WJHE01000574">
    <property type="protein sequence ID" value="MST33363.1"/>
    <property type="molecule type" value="Genomic_DNA"/>
</dbReference>
<evidence type="ECO:0000313" key="2">
    <source>
        <dbReference type="Proteomes" id="UP000437736"/>
    </source>
</evidence>